<dbReference type="EMBL" id="QLLL01000001">
    <property type="protein sequence ID" value="RAJ11193.1"/>
    <property type="molecule type" value="Genomic_DNA"/>
</dbReference>
<keyword evidence="4" id="KW-1185">Reference proteome</keyword>
<name>A0A327R6I1_9BACT</name>
<dbReference type="Pfam" id="PF04773">
    <property type="entry name" value="FecR"/>
    <property type="match status" value="1"/>
</dbReference>
<organism evidence="3 4">
    <name type="scientific">Chitinophaga skermanii</name>
    <dbReference type="NCBI Taxonomy" id="331697"/>
    <lineage>
        <taxon>Bacteria</taxon>
        <taxon>Pseudomonadati</taxon>
        <taxon>Bacteroidota</taxon>
        <taxon>Chitinophagia</taxon>
        <taxon>Chitinophagales</taxon>
        <taxon>Chitinophagaceae</taxon>
        <taxon>Chitinophaga</taxon>
    </lineage>
</organism>
<dbReference type="RefSeq" id="WP_111596288.1">
    <property type="nucleotide sequence ID" value="NZ_QLLL01000001.1"/>
</dbReference>
<dbReference type="InterPro" id="IPR006860">
    <property type="entry name" value="FecR"/>
</dbReference>
<protein>
    <submittedName>
        <fullName evidence="3">FecR family protein</fullName>
    </submittedName>
</protein>
<dbReference type="Gene3D" id="2.60.120.1440">
    <property type="match status" value="1"/>
</dbReference>
<dbReference type="PANTHER" id="PTHR30273:SF2">
    <property type="entry name" value="PROTEIN FECR"/>
    <property type="match status" value="1"/>
</dbReference>
<proteinExistence type="predicted"/>
<comment type="caution">
    <text evidence="3">The sequence shown here is derived from an EMBL/GenBank/DDBJ whole genome shotgun (WGS) entry which is preliminary data.</text>
</comment>
<dbReference type="PANTHER" id="PTHR30273">
    <property type="entry name" value="PERIPLASMIC SIGNAL SENSOR AND SIGMA FACTOR ACTIVATOR FECR-RELATED"/>
    <property type="match status" value="1"/>
</dbReference>
<feature type="domain" description="Protein FecR C-terminal" evidence="2">
    <location>
        <begin position="254"/>
        <end position="321"/>
    </location>
</feature>
<evidence type="ECO:0000313" key="4">
    <source>
        <dbReference type="Proteomes" id="UP000249547"/>
    </source>
</evidence>
<dbReference type="InterPro" id="IPR012373">
    <property type="entry name" value="Ferrdict_sens_TM"/>
</dbReference>
<evidence type="ECO:0000313" key="3">
    <source>
        <dbReference type="EMBL" id="RAJ11193.1"/>
    </source>
</evidence>
<reference evidence="3 4" key="1">
    <citation type="submission" date="2018-06" db="EMBL/GenBank/DDBJ databases">
        <title>Genomic Encyclopedia of Archaeal and Bacterial Type Strains, Phase II (KMG-II): from individual species to whole genera.</title>
        <authorList>
            <person name="Goeker M."/>
        </authorList>
    </citation>
    <scope>NUCLEOTIDE SEQUENCE [LARGE SCALE GENOMIC DNA]</scope>
    <source>
        <strain evidence="3 4">DSM 23857</strain>
    </source>
</reference>
<accession>A0A327R6I1</accession>
<gene>
    <name evidence="3" type="ORF">LX64_00802</name>
</gene>
<dbReference type="AlphaFoldDB" id="A0A327R6I1"/>
<dbReference type="OrthoDB" id="923517at2"/>
<evidence type="ECO:0000259" key="1">
    <source>
        <dbReference type="Pfam" id="PF04773"/>
    </source>
</evidence>
<dbReference type="Proteomes" id="UP000249547">
    <property type="component" value="Unassembled WGS sequence"/>
</dbReference>
<feature type="domain" description="FecR protein" evidence="1">
    <location>
        <begin position="124"/>
        <end position="212"/>
    </location>
</feature>
<dbReference type="GO" id="GO:0016989">
    <property type="term" value="F:sigma factor antagonist activity"/>
    <property type="evidence" value="ECO:0007669"/>
    <property type="project" value="TreeGrafter"/>
</dbReference>
<evidence type="ECO:0000259" key="2">
    <source>
        <dbReference type="Pfam" id="PF16344"/>
    </source>
</evidence>
<sequence>MDKQTVHIKSLFQKLADDSISLEERLLLLNTIERAQANDLPNENDIAFDQEDTTLKMTGNEAHNIFNNIIQHIPEVANTNVVPFWKRTWVKVAAAIIPMAGIGLMYKLSMGESRIITYHNNASTIKLVALQDGTSIYLKQKSTLRLHEDFLSRSEREIWMEGEAFFNVQQHANKPFIIHANEDLNVHVLGTSFNVNTNNGHPYVVLSSGAVKVTNKQTSKVLSPGDMAYLKDGELLVNKKIDTLYYTAWKDHLMAFHGTSLQEVLHQVAQHYGYSVTFTGSKMRKELFTGYLSTNNLQQVLSTLEQTFNIKTTVKDQQIIVNN</sequence>
<dbReference type="InterPro" id="IPR032508">
    <property type="entry name" value="FecR_C"/>
</dbReference>
<dbReference type="Pfam" id="PF16344">
    <property type="entry name" value="FecR_C"/>
    <property type="match status" value="1"/>
</dbReference>
<dbReference type="Gene3D" id="3.55.50.30">
    <property type="match status" value="1"/>
</dbReference>